<keyword evidence="3" id="KW-1185">Reference proteome</keyword>
<evidence type="ECO:0000256" key="1">
    <source>
        <dbReference type="SAM" id="Phobius"/>
    </source>
</evidence>
<sequence length="46" mass="5488">MKKTLIIMVAILLIFAISYFYMHKTNKKIPDSADLVFKEEEILWQL</sequence>
<name>A0ABT9M0U1_9THEO</name>
<keyword evidence="1" id="KW-1133">Transmembrane helix</keyword>
<gene>
    <name evidence="2" type="ORF">J2S24_000167</name>
</gene>
<evidence type="ECO:0000313" key="3">
    <source>
        <dbReference type="Proteomes" id="UP001223886"/>
    </source>
</evidence>
<accession>A0ABT9M0U1</accession>
<dbReference type="Proteomes" id="UP001223886">
    <property type="component" value="Unassembled WGS sequence"/>
</dbReference>
<evidence type="ECO:0000313" key="2">
    <source>
        <dbReference type="EMBL" id="MDP9749705.1"/>
    </source>
</evidence>
<organism evidence="2 3">
    <name type="scientific">Thermoanaerobacter pentosaceus</name>
    <dbReference type="NCBI Taxonomy" id="694059"/>
    <lineage>
        <taxon>Bacteria</taxon>
        <taxon>Bacillati</taxon>
        <taxon>Bacillota</taxon>
        <taxon>Clostridia</taxon>
        <taxon>Thermoanaerobacterales</taxon>
        <taxon>Thermoanaerobacteraceae</taxon>
        <taxon>Thermoanaerobacter</taxon>
    </lineage>
</organism>
<comment type="caution">
    <text evidence="2">The sequence shown here is derived from an EMBL/GenBank/DDBJ whole genome shotgun (WGS) entry which is preliminary data.</text>
</comment>
<dbReference type="EMBL" id="JAURUP010000001">
    <property type="protein sequence ID" value="MDP9749705.1"/>
    <property type="molecule type" value="Genomic_DNA"/>
</dbReference>
<keyword evidence="1" id="KW-0812">Transmembrane</keyword>
<protein>
    <submittedName>
        <fullName evidence="2">Uncharacterized protein YxeA</fullName>
    </submittedName>
</protein>
<keyword evidence="1" id="KW-0472">Membrane</keyword>
<reference evidence="2 3" key="1">
    <citation type="submission" date="2023-07" db="EMBL/GenBank/DDBJ databases">
        <title>Genomic Encyclopedia of Type Strains, Phase IV (KMG-IV): sequencing the most valuable type-strain genomes for metagenomic binning, comparative biology and taxonomic classification.</title>
        <authorList>
            <person name="Goeker M."/>
        </authorList>
    </citation>
    <scope>NUCLEOTIDE SEQUENCE [LARGE SCALE GENOMIC DNA]</scope>
    <source>
        <strain evidence="2 3">DSM 25963</strain>
    </source>
</reference>
<proteinExistence type="predicted"/>
<feature type="transmembrane region" description="Helical" evidence="1">
    <location>
        <begin position="6"/>
        <end position="22"/>
    </location>
</feature>